<protein>
    <recommendedName>
        <fullName evidence="4">Glycine zipper 2TM domain-containing protein</fullName>
    </recommendedName>
</protein>
<dbReference type="AlphaFoldDB" id="A0ABD3M9H8"/>
<evidence type="ECO:0000313" key="2">
    <source>
        <dbReference type="EMBL" id="KAL3760257.1"/>
    </source>
</evidence>
<evidence type="ECO:0000313" key="3">
    <source>
        <dbReference type="Proteomes" id="UP001530293"/>
    </source>
</evidence>
<dbReference type="EMBL" id="JALLBG020000189">
    <property type="protein sequence ID" value="KAL3760257.1"/>
    <property type="molecule type" value="Genomic_DNA"/>
</dbReference>
<organism evidence="2 3">
    <name type="scientific">Discostella pseudostelligera</name>
    <dbReference type="NCBI Taxonomy" id="259834"/>
    <lineage>
        <taxon>Eukaryota</taxon>
        <taxon>Sar</taxon>
        <taxon>Stramenopiles</taxon>
        <taxon>Ochrophyta</taxon>
        <taxon>Bacillariophyta</taxon>
        <taxon>Coscinodiscophyceae</taxon>
        <taxon>Thalassiosirophycidae</taxon>
        <taxon>Stephanodiscales</taxon>
        <taxon>Stephanodiscaceae</taxon>
        <taxon>Discostella</taxon>
    </lineage>
</organism>
<keyword evidence="3" id="KW-1185">Reference proteome</keyword>
<reference evidence="2 3" key="1">
    <citation type="submission" date="2024-10" db="EMBL/GenBank/DDBJ databases">
        <title>Updated reference genomes for cyclostephanoid diatoms.</title>
        <authorList>
            <person name="Roberts W.R."/>
            <person name="Alverson A.J."/>
        </authorList>
    </citation>
    <scope>NUCLEOTIDE SEQUENCE [LARGE SCALE GENOMIC DNA]</scope>
    <source>
        <strain evidence="2 3">AJA232-27</strain>
    </source>
</reference>
<name>A0ABD3M9H8_9STRA</name>
<feature type="region of interest" description="Disordered" evidence="1">
    <location>
        <begin position="1"/>
        <end position="36"/>
    </location>
</feature>
<evidence type="ECO:0008006" key="4">
    <source>
        <dbReference type="Google" id="ProtNLM"/>
    </source>
</evidence>
<comment type="caution">
    <text evidence="2">The sequence shown here is derived from an EMBL/GenBank/DDBJ whole genome shotgun (WGS) entry which is preliminary data.</text>
</comment>
<dbReference type="Proteomes" id="UP001530293">
    <property type="component" value="Unassembled WGS sequence"/>
</dbReference>
<proteinExistence type="predicted"/>
<gene>
    <name evidence="2" type="ORF">ACHAWU_006255</name>
</gene>
<evidence type="ECO:0000256" key="1">
    <source>
        <dbReference type="SAM" id="MobiDB-lite"/>
    </source>
</evidence>
<sequence>MASESPDTPPRTSEVAPPEPLSPPPASSSSSTFQPTWQLAPGIENHIEALVLKSLIGGTVGAAVGFLLFRSGRGANAAAGSAFGVGCAVGSFIERSMANGDVDPDVPNVKFPDVKIPDIFSGWKSQ</sequence>
<feature type="compositionally biased region" description="Pro residues" evidence="1">
    <location>
        <begin position="17"/>
        <end position="26"/>
    </location>
</feature>
<accession>A0ABD3M9H8</accession>